<feature type="domain" description="Fe/B12 periplasmic-binding" evidence="3">
    <location>
        <begin position="46"/>
        <end position="132"/>
    </location>
</feature>
<protein>
    <recommendedName>
        <fullName evidence="3">Fe/B12 periplasmic-binding domain-containing protein</fullName>
    </recommendedName>
</protein>
<reference evidence="4" key="2">
    <citation type="journal article" date="2021" name="PeerJ">
        <title>Extensive microbial diversity within the chicken gut microbiome revealed by metagenomics and culture.</title>
        <authorList>
            <person name="Gilroy R."/>
            <person name="Ravi A."/>
            <person name="Getino M."/>
            <person name="Pursley I."/>
            <person name="Horton D.L."/>
            <person name="Alikhan N.F."/>
            <person name="Baker D."/>
            <person name="Gharbi K."/>
            <person name="Hall N."/>
            <person name="Watson M."/>
            <person name="Adriaenssens E.M."/>
            <person name="Foster-Nyarko E."/>
            <person name="Jarju S."/>
            <person name="Secka A."/>
            <person name="Antonio M."/>
            <person name="Oren A."/>
            <person name="Chaudhuri R.R."/>
            <person name="La Ragione R."/>
            <person name="Hildebrand F."/>
            <person name="Pallen M.J."/>
        </authorList>
    </citation>
    <scope>NUCLEOTIDE SEQUENCE</scope>
    <source>
        <strain evidence="4">ChiSjej6B24-2974</strain>
    </source>
</reference>
<dbReference type="Gene3D" id="3.40.50.1980">
    <property type="entry name" value="Nitrogenase molybdenum iron protein domain"/>
    <property type="match status" value="1"/>
</dbReference>
<feature type="signal peptide" evidence="2">
    <location>
        <begin position="1"/>
        <end position="24"/>
    </location>
</feature>
<sequence>MKKIMAFALCLTLLLSAFAGGAVAEEDPVVIENMGRTTTYEEAPETAVALSYSIAEIMVALGLEDKIVAIAPSMYILDQVSEEYRETVGSFPVLEGNYGVPTLETVLDTGAEFVFGDAYGRDHPAPARQFLH</sequence>
<evidence type="ECO:0000313" key="5">
    <source>
        <dbReference type="Proteomes" id="UP000824260"/>
    </source>
</evidence>
<evidence type="ECO:0000256" key="2">
    <source>
        <dbReference type="SAM" id="SignalP"/>
    </source>
</evidence>
<dbReference type="Proteomes" id="UP000824260">
    <property type="component" value="Unassembled WGS sequence"/>
</dbReference>
<reference evidence="4" key="1">
    <citation type="submission" date="2020-10" db="EMBL/GenBank/DDBJ databases">
        <authorList>
            <person name="Gilroy R."/>
        </authorList>
    </citation>
    <scope>NUCLEOTIDE SEQUENCE</scope>
    <source>
        <strain evidence="4">ChiSjej6B24-2974</strain>
    </source>
</reference>
<gene>
    <name evidence="4" type="ORF">IAA52_10030</name>
</gene>
<dbReference type="PANTHER" id="PTHR30535">
    <property type="entry name" value="VITAMIN B12-BINDING PROTEIN"/>
    <property type="match status" value="1"/>
</dbReference>
<comment type="caution">
    <text evidence="4">The sequence shown here is derived from an EMBL/GenBank/DDBJ whole genome shotgun (WGS) entry which is preliminary data.</text>
</comment>
<evidence type="ECO:0000259" key="3">
    <source>
        <dbReference type="PROSITE" id="PS50983"/>
    </source>
</evidence>
<dbReference type="PANTHER" id="PTHR30535:SF7">
    <property type="entry name" value="IRON(III) DICITRATE-BINDING PROTEIN"/>
    <property type="match status" value="1"/>
</dbReference>
<evidence type="ECO:0000313" key="4">
    <source>
        <dbReference type="EMBL" id="HIQ83423.1"/>
    </source>
</evidence>
<accession>A0A9D1CX87</accession>
<dbReference type="SUPFAM" id="SSF53807">
    <property type="entry name" value="Helical backbone' metal receptor"/>
    <property type="match status" value="1"/>
</dbReference>
<proteinExistence type="inferred from homology"/>
<dbReference type="PROSITE" id="PS50983">
    <property type="entry name" value="FE_B12_PBP"/>
    <property type="match status" value="1"/>
</dbReference>
<evidence type="ECO:0000256" key="1">
    <source>
        <dbReference type="ARBA" id="ARBA00008814"/>
    </source>
</evidence>
<organism evidence="4 5">
    <name type="scientific">Candidatus Pullichristensenella stercorigallinarum</name>
    <dbReference type="NCBI Taxonomy" id="2840909"/>
    <lineage>
        <taxon>Bacteria</taxon>
        <taxon>Bacillati</taxon>
        <taxon>Bacillota</taxon>
        <taxon>Clostridia</taxon>
        <taxon>Candidatus Pullichristensenella</taxon>
    </lineage>
</organism>
<keyword evidence="2" id="KW-0732">Signal</keyword>
<dbReference type="InterPro" id="IPR002491">
    <property type="entry name" value="ABC_transptr_periplasmic_BD"/>
</dbReference>
<comment type="similarity">
    <text evidence="1">Belongs to the bacterial solute-binding protein 8 family.</text>
</comment>
<feature type="chain" id="PRO_5038963659" description="Fe/B12 periplasmic-binding domain-containing protein" evidence="2">
    <location>
        <begin position="25"/>
        <end position="132"/>
    </location>
</feature>
<dbReference type="InterPro" id="IPR050902">
    <property type="entry name" value="ABC_Transporter_SBP"/>
</dbReference>
<dbReference type="EMBL" id="DVFZ01000098">
    <property type="protein sequence ID" value="HIQ83423.1"/>
    <property type="molecule type" value="Genomic_DNA"/>
</dbReference>
<dbReference type="AlphaFoldDB" id="A0A9D1CX87"/>
<name>A0A9D1CX87_9FIRM</name>